<dbReference type="EMBL" id="JBHTOG010000033">
    <property type="protein sequence ID" value="MFD1432356.1"/>
    <property type="molecule type" value="Genomic_DNA"/>
</dbReference>
<protein>
    <submittedName>
        <fullName evidence="2">DUF624 domain-containing protein</fullName>
    </submittedName>
</protein>
<gene>
    <name evidence="2" type="ORF">ACFQ47_06625</name>
</gene>
<name>A0ABW4CRQ9_9LACO</name>
<feature type="transmembrane region" description="Helical" evidence="1">
    <location>
        <begin position="143"/>
        <end position="167"/>
    </location>
</feature>
<sequence>MKQILSYNSSFMRLLENVTNVWLLHFCMLLTSLPVVTIGASLMAGNAVMARIYDNQETKVIHDYWHYFKANLKQGVAWSLIVAAVLLVLFFDLKYLIKLPVVLHLVFGNLLIVLAIFALAILSMLPPYLSRYTETIGHATHNLLIILLHHVGWCALLVLASVFPLILLMAGSVGIWTLIFWFTFLGFGVCIWLQSLIFKQIVARVEPNAVRAA</sequence>
<dbReference type="Pfam" id="PF04854">
    <property type="entry name" value="DUF624"/>
    <property type="match status" value="1"/>
</dbReference>
<evidence type="ECO:0000256" key="1">
    <source>
        <dbReference type="SAM" id="Phobius"/>
    </source>
</evidence>
<reference evidence="3" key="1">
    <citation type="journal article" date="2019" name="Int. J. Syst. Evol. Microbiol.">
        <title>The Global Catalogue of Microorganisms (GCM) 10K type strain sequencing project: providing services to taxonomists for standard genome sequencing and annotation.</title>
        <authorList>
            <consortium name="The Broad Institute Genomics Platform"/>
            <consortium name="The Broad Institute Genome Sequencing Center for Infectious Disease"/>
            <person name="Wu L."/>
            <person name="Ma J."/>
        </authorList>
    </citation>
    <scope>NUCLEOTIDE SEQUENCE [LARGE SCALE GENOMIC DNA]</scope>
    <source>
        <strain evidence="3">CCM 8947</strain>
    </source>
</reference>
<keyword evidence="3" id="KW-1185">Reference proteome</keyword>
<evidence type="ECO:0000313" key="3">
    <source>
        <dbReference type="Proteomes" id="UP001597192"/>
    </source>
</evidence>
<dbReference type="RefSeq" id="WP_125697511.1">
    <property type="nucleotide sequence ID" value="NZ_JBHTOG010000033.1"/>
</dbReference>
<feature type="transmembrane region" description="Helical" evidence="1">
    <location>
        <begin position="103"/>
        <end position="122"/>
    </location>
</feature>
<dbReference type="InterPro" id="IPR006938">
    <property type="entry name" value="DUF624"/>
</dbReference>
<keyword evidence="1" id="KW-1133">Transmembrane helix</keyword>
<keyword evidence="1" id="KW-0812">Transmembrane</keyword>
<accession>A0ABW4CRQ9</accession>
<dbReference type="Proteomes" id="UP001597192">
    <property type="component" value="Unassembled WGS sequence"/>
</dbReference>
<feature type="transmembrane region" description="Helical" evidence="1">
    <location>
        <begin position="76"/>
        <end position="97"/>
    </location>
</feature>
<proteinExistence type="predicted"/>
<keyword evidence="1" id="KW-0472">Membrane</keyword>
<comment type="caution">
    <text evidence="2">The sequence shown here is derived from an EMBL/GenBank/DDBJ whole genome shotgun (WGS) entry which is preliminary data.</text>
</comment>
<organism evidence="2 3">
    <name type="scientific">Lacticaseibacillus yichunensis</name>
    <dbReference type="NCBI Taxonomy" id="2486015"/>
    <lineage>
        <taxon>Bacteria</taxon>
        <taxon>Bacillati</taxon>
        <taxon>Bacillota</taxon>
        <taxon>Bacilli</taxon>
        <taxon>Lactobacillales</taxon>
        <taxon>Lactobacillaceae</taxon>
        <taxon>Lacticaseibacillus</taxon>
    </lineage>
</organism>
<feature type="transmembrane region" description="Helical" evidence="1">
    <location>
        <begin position="20"/>
        <end position="44"/>
    </location>
</feature>
<feature type="transmembrane region" description="Helical" evidence="1">
    <location>
        <begin position="173"/>
        <end position="193"/>
    </location>
</feature>
<evidence type="ECO:0000313" key="2">
    <source>
        <dbReference type="EMBL" id="MFD1432356.1"/>
    </source>
</evidence>